<dbReference type="GO" id="GO:0009399">
    <property type="term" value="P:nitrogen fixation"/>
    <property type="evidence" value="ECO:0007669"/>
    <property type="project" value="UniProtKB-UniRule"/>
</dbReference>
<dbReference type="GO" id="GO:0019752">
    <property type="term" value="P:carboxylic acid metabolic process"/>
    <property type="evidence" value="ECO:0007669"/>
    <property type="project" value="UniProtKB-UniRule"/>
</dbReference>
<dbReference type="eggNOG" id="COG0119">
    <property type="taxonomic scope" value="Bacteria"/>
</dbReference>
<dbReference type="SUPFAM" id="SSF51569">
    <property type="entry name" value="Aldolase"/>
    <property type="match status" value="1"/>
</dbReference>
<dbReference type="KEGG" id="fsy:FsymDg_2806"/>
<evidence type="ECO:0000313" key="5">
    <source>
        <dbReference type="EMBL" id="AEH10142.1"/>
    </source>
</evidence>
<dbReference type="InterPro" id="IPR013785">
    <property type="entry name" value="Aldolase_TIM"/>
</dbReference>
<dbReference type="PANTHER" id="PTHR42880">
    <property type="entry name" value="HOMOCITRATE SYNTHASE"/>
    <property type="match status" value="1"/>
</dbReference>
<dbReference type="InterPro" id="IPR000891">
    <property type="entry name" value="PYR_CT"/>
</dbReference>
<dbReference type="NCBIfam" id="TIGR02660">
    <property type="entry name" value="nifV_homocitr"/>
    <property type="match status" value="1"/>
</dbReference>
<organism evidence="5 6">
    <name type="scientific">Candidatus Protofrankia datiscae</name>
    <dbReference type="NCBI Taxonomy" id="2716812"/>
    <lineage>
        <taxon>Bacteria</taxon>
        <taxon>Bacillati</taxon>
        <taxon>Actinomycetota</taxon>
        <taxon>Actinomycetes</taxon>
        <taxon>Frankiales</taxon>
        <taxon>Frankiaceae</taxon>
        <taxon>Protofrankia</taxon>
    </lineage>
</organism>
<evidence type="ECO:0000256" key="2">
    <source>
        <dbReference type="RuleBase" id="RU003523"/>
    </source>
</evidence>
<comment type="function">
    <text evidence="3">This protein is a Fe-Mo-cofactor biosynthetic component.</text>
</comment>
<feature type="domain" description="Pyruvate carboxyltransferase" evidence="4">
    <location>
        <begin position="7"/>
        <end position="261"/>
    </location>
</feature>
<dbReference type="InterPro" id="IPR013477">
    <property type="entry name" value="NifV/FrbC"/>
</dbReference>
<dbReference type="Gene3D" id="3.20.20.70">
    <property type="entry name" value="Aldolase class I"/>
    <property type="match status" value="1"/>
</dbReference>
<name>F8B5Q4_9ACTN</name>
<dbReference type="EMBL" id="CP002801">
    <property type="protein sequence ID" value="AEH10142.1"/>
    <property type="molecule type" value="Genomic_DNA"/>
</dbReference>
<dbReference type="Proteomes" id="UP000001549">
    <property type="component" value="Chromosome"/>
</dbReference>
<proteinExistence type="inferred from homology"/>
<accession>F8B5Q4</accession>
<dbReference type="STRING" id="656024.FsymDg_2806"/>
<protein>
    <recommendedName>
        <fullName evidence="3">Homocitrate synthase</fullName>
        <ecNumber evidence="3">2.3.3.14</ecNumber>
    </recommendedName>
</protein>
<dbReference type="Gene3D" id="1.10.238.260">
    <property type="match status" value="1"/>
</dbReference>
<gene>
    <name evidence="5" type="ordered locus">FsymDg_2806</name>
</gene>
<evidence type="ECO:0000256" key="3">
    <source>
        <dbReference type="RuleBase" id="RU367143"/>
    </source>
</evidence>
<keyword evidence="6" id="KW-1185">Reference proteome</keyword>
<dbReference type="PROSITE" id="PS00815">
    <property type="entry name" value="AIPM_HOMOCIT_SYNTH_1"/>
    <property type="match status" value="1"/>
</dbReference>
<keyword evidence="3" id="KW-0535">Nitrogen fixation</keyword>
<dbReference type="PROSITE" id="PS50991">
    <property type="entry name" value="PYR_CT"/>
    <property type="match status" value="1"/>
</dbReference>
<dbReference type="GO" id="GO:0004410">
    <property type="term" value="F:homocitrate synthase activity"/>
    <property type="evidence" value="ECO:0007669"/>
    <property type="project" value="UniProtKB-UniRule"/>
</dbReference>
<dbReference type="EC" id="2.3.3.14" evidence="3"/>
<comment type="similarity">
    <text evidence="2">Belongs to the alpha-IPM synthase/homocitrate synthase family.</text>
</comment>
<dbReference type="HOGENOM" id="CLU_022158_4_2_11"/>
<dbReference type="InterPro" id="IPR002034">
    <property type="entry name" value="AIPM/Hcit_synth_CS"/>
</dbReference>
<evidence type="ECO:0000313" key="6">
    <source>
        <dbReference type="Proteomes" id="UP000001549"/>
    </source>
</evidence>
<keyword evidence="1 2" id="KW-0808">Transferase</keyword>
<comment type="catalytic activity">
    <reaction evidence="3">
        <text>acetyl-CoA + 2-oxoglutarate + H2O = (2R)-homocitrate + CoA + H(+)</text>
        <dbReference type="Rhea" id="RHEA:12929"/>
        <dbReference type="ChEBI" id="CHEBI:15377"/>
        <dbReference type="ChEBI" id="CHEBI:15378"/>
        <dbReference type="ChEBI" id="CHEBI:16810"/>
        <dbReference type="ChEBI" id="CHEBI:57287"/>
        <dbReference type="ChEBI" id="CHEBI:57288"/>
        <dbReference type="ChEBI" id="CHEBI:58884"/>
        <dbReference type="EC" id="2.3.3.14"/>
    </reaction>
</comment>
<dbReference type="CDD" id="cd07939">
    <property type="entry name" value="DRE_TIM_NifV"/>
    <property type="match status" value="1"/>
</dbReference>
<evidence type="ECO:0000259" key="4">
    <source>
        <dbReference type="PROSITE" id="PS50991"/>
    </source>
</evidence>
<dbReference type="AlphaFoldDB" id="F8B5Q4"/>
<keyword evidence="5" id="KW-0012">Acyltransferase</keyword>
<dbReference type="Pfam" id="PF00682">
    <property type="entry name" value="HMGL-like"/>
    <property type="match status" value="1"/>
</dbReference>
<dbReference type="PANTHER" id="PTHR42880:SF1">
    <property type="entry name" value="ISOPROPYLMALATE_HOMOCITRATE_CITRAMALATE SYNTHASE FAMILY PROTEIN"/>
    <property type="match status" value="1"/>
</dbReference>
<reference evidence="5 6" key="1">
    <citation type="submission" date="2011-05" db="EMBL/GenBank/DDBJ databases">
        <title>Complete sequence of chromosome of Frankia symbiont of Datisca glomerata.</title>
        <authorList>
            <consortium name="US DOE Joint Genome Institute"/>
            <person name="Lucas S."/>
            <person name="Han J."/>
            <person name="Lapidus A."/>
            <person name="Cheng J.-F."/>
            <person name="Goodwin L."/>
            <person name="Pitluck S."/>
            <person name="Peters L."/>
            <person name="Mikhailova N."/>
            <person name="Chertkov O."/>
            <person name="Teshima H."/>
            <person name="Han C."/>
            <person name="Tapia R."/>
            <person name="Land M."/>
            <person name="Hauser L."/>
            <person name="Kyrpides N."/>
            <person name="Ivanova N."/>
            <person name="Pagani I."/>
            <person name="Berry A."/>
            <person name="Pawlowski K."/>
            <person name="Persson T."/>
            <person name="Vanden Heuvel B."/>
            <person name="Benson D."/>
            <person name="Woyke T."/>
        </authorList>
    </citation>
    <scope>NUCLEOTIDE SEQUENCE [LARGE SCALE GENOMIC DNA]</scope>
    <source>
        <strain evidence="6">4085684</strain>
    </source>
</reference>
<dbReference type="RefSeq" id="WP_013874049.1">
    <property type="nucleotide sequence ID" value="NC_015656.1"/>
</dbReference>
<dbReference type="Pfam" id="PF22617">
    <property type="entry name" value="HCS_D2"/>
    <property type="match status" value="1"/>
</dbReference>
<evidence type="ECO:0000256" key="1">
    <source>
        <dbReference type="ARBA" id="ARBA00022679"/>
    </source>
</evidence>
<sequence>MEHDIVIGFCDTTLRDGEQAPGVAFTAEEKLAIASALDRVGVQQIEAGVPAMGPSEREIIRRVAAAGLRAEVTAWCRAVRSDVDAAAACGVRRVHVSIPVSDLHLQYKLGRDRAWARSRILDCVAHALDRGLVVGVGFEDASRADDGFVADLAGELSRAGVDRLRWADTVGILEPAGAYERLSALVVAASAAPAVWEIHAHDDFGLATANTLAAVSAGFGFVSTTVAGLGERAGNAAFEEVAMALRHLLGYRIDLDTTALRALAELVSGAARRPLPAGKAIVGESAFVHESGIHVDGALKAPRLYEPFDPAEVGARRRLVVGKHAGRASLRHALREYGIDADEGVLGSVLDGLRSHVATLKRPLCSGEVRDLYELTAASLAAGAGVGS</sequence>
<dbReference type="InterPro" id="IPR054691">
    <property type="entry name" value="LeuA/HCS_post-cat"/>
</dbReference>